<reference evidence="9" key="1">
    <citation type="journal article" date="2013" name="Proc. Natl. Acad. Sci. U.S.A.">
        <title>Genome structure and metabolic features in the red seaweed Chondrus crispus shed light on evolution of the Archaeplastida.</title>
        <authorList>
            <person name="Collen J."/>
            <person name="Porcel B."/>
            <person name="Carre W."/>
            <person name="Ball S.G."/>
            <person name="Chaparro C."/>
            <person name="Tonon T."/>
            <person name="Barbeyron T."/>
            <person name="Michel G."/>
            <person name="Noel B."/>
            <person name="Valentin K."/>
            <person name="Elias M."/>
            <person name="Artiguenave F."/>
            <person name="Arun A."/>
            <person name="Aury J.M."/>
            <person name="Barbosa-Neto J.F."/>
            <person name="Bothwell J.H."/>
            <person name="Bouget F.Y."/>
            <person name="Brillet L."/>
            <person name="Cabello-Hurtado F."/>
            <person name="Capella-Gutierrez S."/>
            <person name="Charrier B."/>
            <person name="Cladiere L."/>
            <person name="Cock J.M."/>
            <person name="Coelho S.M."/>
            <person name="Colleoni C."/>
            <person name="Czjzek M."/>
            <person name="Da Silva C."/>
            <person name="Delage L."/>
            <person name="Denoeud F."/>
            <person name="Deschamps P."/>
            <person name="Dittami S.M."/>
            <person name="Gabaldon T."/>
            <person name="Gachon C.M."/>
            <person name="Groisillier A."/>
            <person name="Herve C."/>
            <person name="Jabbari K."/>
            <person name="Katinka M."/>
            <person name="Kloareg B."/>
            <person name="Kowalczyk N."/>
            <person name="Labadie K."/>
            <person name="Leblanc C."/>
            <person name="Lopez P.J."/>
            <person name="McLachlan D.H."/>
            <person name="Meslet-Cladiere L."/>
            <person name="Moustafa A."/>
            <person name="Nehr Z."/>
            <person name="Nyvall Collen P."/>
            <person name="Panaud O."/>
            <person name="Partensky F."/>
            <person name="Poulain J."/>
            <person name="Rensing S.A."/>
            <person name="Rousvoal S."/>
            <person name="Samson G."/>
            <person name="Symeonidi A."/>
            <person name="Weissenbach J."/>
            <person name="Zambounis A."/>
            <person name="Wincker P."/>
            <person name="Boyen C."/>
        </authorList>
    </citation>
    <scope>NUCLEOTIDE SEQUENCE [LARGE SCALE GENOMIC DNA]</scope>
    <source>
        <strain evidence="9">cv. Stackhouse</strain>
    </source>
</reference>
<feature type="region of interest" description="Disordered" evidence="5">
    <location>
        <begin position="111"/>
        <end position="150"/>
    </location>
</feature>
<dbReference type="Pfam" id="PF00176">
    <property type="entry name" value="SNF2-rel_dom"/>
    <property type="match status" value="1"/>
</dbReference>
<dbReference type="GO" id="GO:0005634">
    <property type="term" value="C:nucleus"/>
    <property type="evidence" value="ECO:0007669"/>
    <property type="project" value="UniProtKB-SubCell"/>
</dbReference>
<accession>R7QM51</accession>
<name>R7QM51_CHOCR</name>
<dbReference type="OrthoDB" id="5857104at2759"/>
<dbReference type="STRING" id="2769.R7QM51"/>
<dbReference type="InterPro" id="IPR049730">
    <property type="entry name" value="SNF2/RAD54-like_C"/>
</dbReference>
<feature type="domain" description="Helicase C-terminal" evidence="7">
    <location>
        <begin position="825"/>
        <end position="992"/>
    </location>
</feature>
<dbReference type="PANTHER" id="PTHR10799">
    <property type="entry name" value="SNF2/RAD54 HELICASE FAMILY"/>
    <property type="match status" value="1"/>
</dbReference>
<feature type="domain" description="Helicase ATP-binding" evidence="6">
    <location>
        <begin position="519"/>
        <end position="685"/>
    </location>
</feature>
<sequence>MHKLRAGQRHASVRKRRLMGDSSDDLSSTREDMFPPPPPLPVPAQPPSTHAFSRTPVPAPLPFQRFILPRRRNLVYSSPVPLPMRNIPPPPTLPALTPHVSHNVLPVPMAQEAPHPPNLQQSQGIPNAMLPPNQGDQPQRPFSRFRPREEHSSRFIAAAPAMSNLVEPLIPVNDASSPERDEMDVIMHTLNSKYRSPQNAFNNSSKIRSILAERERILYRLLRRRQAELAAMPLGMTEQTRRKAIIEAKQLSLLDLQRIARFRVCGEMKKMYSPVIQEDGVVPTDHLTRLFRRQDPPIYSYTEGCPRITPFDGINELPSRPPAVVAQDSIRLAHADLSRMDMQRQKRNRRYQAKLQAHVENFQNASAFARNCRARIWKGLERHFLEKKRLEEKKKKLERMERLRLLRSNDEQAYLRLLNDTKNERLLQLVRQTDNYLMQIGAQVEKTRDVVNDSNLEKSDNMFSQELGMRQQVPIEAMRKRRDMYYTVTHSVQEEVKQPSIMGHGELKSYQLEGLKWMVSLYNNNLNGILADEMGLGKTIQTIALITYLVEAKKNPGPYLIIVPLSTMGNWVRELDLWAPSLKKVAYRGDRHTRRAIQQKQMSDGDFNVLLTTYEFTVKDQLVLSRIRWQYIIIDEGHRMKNANCKLAMTLGVRYKSRNRLLLTGTPLQNNLTELWALLNFLLPTIFASADTFETWFKQPFESTTLGDTAELEEEETLLIINRLHQVLRPFLLRRLKTDVESQLPEKVEHVIRCDMSSWQRVLYRQVQSRIGLSTGGHNTSVKSYNNLLMQSKKICNHPYLFYDAEAILDLPQDHLVRASGKFFLLQHMLPKFRIHGHRTLIFSQMTAALDYLEDFLVAIGIQYIRLDGNTRADDRQNLLNRFNEKDSPYFCFLLSTRAGGVGLNLQSADTVIIFDSDWNPMMDLQAQDRAHRIGQTKEVRVYRLICSGTVEVKILEQANRKLQIDAQVIQAGQFNNKSTESDRHQMLKDILRQKTDDGDEVGVVPDMEELNRLFARSDEEFEEFTKYDEECRETGALRPLFAKDSELPEWVLQPEMDFKTEEEKAKEILLSHGRGRRRRNTTQGVDFTDAEWLKVMEGDLTYDEVLERRKVRNARRSLKTAGRNRTESSDTGSGSTFKKDVKTETASVNGGAVVPSRADSGGVSSAGASSSDATGELEEKSEMRNGMVASQNGRKRRRGGDAASKAESQETQRREQSSEVELSVATGREEGNGDLGFPVKLRLRKRHAQVEDSGHNEMMDIDSGNQTDHTRQMNGTVSFSRERKRRRRLEEENVDGDSGGPEKGRKRSHKGEGGRDLTGGEERVILKLRLRQTANGV</sequence>
<dbReference type="Gene3D" id="3.40.50.300">
    <property type="entry name" value="P-loop containing nucleotide triphosphate hydrolases"/>
    <property type="match status" value="1"/>
</dbReference>
<dbReference type="InterPro" id="IPR038718">
    <property type="entry name" value="SNF2-like_sf"/>
</dbReference>
<dbReference type="GO" id="GO:0016787">
    <property type="term" value="F:hydrolase activity"/>
    <property type="evidence" value="ECO:0007669"/>
    <property type="project" value="UniProtKB-KW"/>
</dbReference>
<keyword evidence="3" id="KW-0103">Bromodomain</keyword>
<feature type="compositionally biased region" description="Basic and acidic residues" evidence="5">
    <location>
        <begin position="1208"/>
        <end position="1218"/>
    </location>
</feature>
<dbReference type="InterPro" id="IPR001650">
    <property type="entry name" value="Helicase_C-like"/>
</dbReference>
<dbReference type="SUPFAM" id="SSF52540">
    <property type="entry name" value="P-loop containing nucleoside triphosphate hydrolases"/>
    <property type="match status" value="2"/>
</dbReference>
<keyword evidence="9" id="KW-1185">Reference proteome</keyword>
<dbReference type="GeneID" id="17326803"/>
<feature type="compositionally biased region" description="Basic and acidic residues" evidence="5">
    <location>
        <begin position="1311"/>
        <end position="1323"/>
    </location>
</feature>
<evidence type="ECO:0000256" key="1">
    <source>
        <dbReference type="ARBA" id="ARBA00004123"/>
    </source>
</evidence>
<feature type="compositionally biased region" description="Pro residues" evidence="5">
    <location>
        <begin position="34"/>
        <end position="46"/>
    </location>
</feature>
<dbReference type="InterPro" id="IPR014001">
    <property type="entry name" value="Helicase_ATP-bd"/>
</dbReference>
<evidence type="ECO:0000313" key="8">
    <source>
        <dbReference type="EMBL" id="CDF39174.1"/>
    </source>
</evidence>
<feature type="region of interest" description="Disordered" evidence="5">
    <location>
        <begin position="1"/>
        <end position="56"/>
    </location>
</feature>
<dbReference type="PROSITE" id="PS51194">
    <property type="entry name" value="HELICASE_CTER"/>
    <property type="match status" value="1"/>
</dbReference>
<dbReference type="PhylomeDB" id="R7QM51"/>
<dbReference type="GO" id="GO:0005524">
    <property type="term" value="F:ATP binding"/>
    <property type="evidence" value="ECO:0007669"/>
    <property type="project" value="InterPro"/>
</dbReference>
<feature type="region of interest" description="Disordered" evidence="5">
    <location>
        <begin position="1117"/>
        <end position="1323"/>
    </location>
</feature>
<feature type="compositionally biased region" description="Polar residues" evidence="5">
    <location>
        <begin position="1264"/>
        <end position="1280"/>
    </location>
</feature>
<dbReference type="CDD" id="cd18793">
    <property type="entry name" value="SF2_C_SNF"/>
    <property type="match status" value="1"/>
</dbReference>
<evidence type="ECO:0000259" key="6">
    <source>
        <dbReference type="PROSITE" id="PS51192"/>
    </source>
</evidence>
<feature type="compositionally biased region" description="Basic and acidic residues" evidence="5">
    <location>
        <begin position="1249"/>
        <end position="1259"/>
    </location>
</feature>
<dbReference type="KEGG" id="ccp:CHC_T00000150001"/>
<dbReference type="RefSeq" id="XP_005719085.1">
    <property type="nucleotide sequence ID" value="XM_005719028.1"/>
</dbReference>
<dbReference type="EMBL" id="HG002009">
    <property type="protein sequence ID" value="CDF39174.1"/>
    <property type="molecule type" value="Genomic_DNA"/>
</dbReference>
<keyword evidence="4" id="KW-0539">Nucleus</keyword>
<feature type="compositionally biased region" description="Basic residues" evidence="5">
    <location>
        <begin position="1"/>
        <end position="17"/>
    </location>
</feature>
<comment type="subcellular location">
    <subcellularLocation>
        <location evidence="1">Nucleus</location>
    </subcellularLocation>
</comment>
<dbReference type="Gramene" id="CDF39174">
    <property type="protein sequence ID" value="CDF39174"/>
    <property type="gene ID" value="CHC_T00000150001"/>
</dbReference>
<evidence type="ECO:0000256" key="3">
    <source>
        <dbReference type="ARBA" id="ARBA00023117"/>
    </source>
</evidence>
<dbReference type="InterPro" id="IPR000330">
    <property type="entry name" value="SNF2_N"/>
</dbReference>
<evidence type="ECO:0000256" key="4">
    <source>
        <dbReference type="ARBA" id="ARBA00023242"/>
    </source>
</evidence>
<dbReference type="Pfam" id="PF00271">
    <property type="entry name" value="Helicase_C"/>
    <property type="match status" value="1"/>
</dbReference>
<feature type="compositionally biased region" description="Low complexity" evidence="5">
    <location>
        <begin position="1157"/>
        <end position="1175"/>
    </location>
</feature>
<evidence type="ECO:0000256" key="5">
    <source>
        <dbReference type="SAM" id="MobiDB-lite"/>
    </source>
</evidence>
<evidence type="ECO:0000313" key="9">
    <source>
        <dbReference type="Proteomes" id="UP000012073"/>
    </source>
</evidence>
<protein>
    <submittedName>
        <fullName evidence="8">Uncharacterized protein</fullName>
    </submittedName>
</protein>
<dbReference type="Proteomes" id="UP000012073">
    <property type="component" value="Unassembled WGS sequence"/>
</dbReference>
<proteinExistence type="predicted"/>
<dbReference type="Gene3D" id="3.40.50.10810">
    <property type="entry name" value="Tandem AAA-ATPase domain"/>
    <property type="match status" value="1"/>
</dbReference>
<gene>
    <name evidence="8" type="ORF">CHC_T00000150001</name>
</gene>
<dbReference type="SMART" id="SM00490">
    <property type="entry name" value="HELICc"/>
    <property type="match status" value="1"/>
</dbReference>
<keyword evidence="2" id="KW-0378">Hydrolase</keyword>
<dbReference type="InterPro" id="IPR027417">
    <property type="entry name" value="P-loop_NTPase"/>
</dbReference>
<dbReference type="PROSITE" id="PS51192">
    <property type="entry name" value="HELICASE_ATP_BIND_1"/>
    <property type="match status" value="1"/>
</dbReference>
<evidence type="ECO:0000256" key="2">
    <source>
        <dbReference type="ARBA" id="ARBA00022801"/>
    </source>
</evidence>
<evidence type="ECO:0000259" key="7">
    <source>
        <dbReference type="PROSITE" id="PS51194"/>
    </source>
</evidence>
<dbReference type="FunFam" id="3.40.50.10810:FF:000008">
    <property type="entry name" value="Chromatin structure-remodeling complex subunit snf21"/>
    <property type="match status" value="1"/>
</dbReference>
<dbReference type="SMART" id="SM00487">
    <property type="entry name" value="DEXDc"/>
    <property type="match status" value="1"/>
</dbReference>
<organism evidence="8 9">
    <name type="scientific">Chondrus crispus</name>
    <name type="common">Carrageen Irish moss</name>
    <name type="synonym">Polymorpha crispa</name>
    <dbReference type="NCBI Taxonomy" id="2769"/>
    <lineage>
        <taxon>Eukaryota</taxon>
        <taxon>Rhodophyta</taxon>
        <taxon>Florideophyceae</taxon>
        <taxon>Rhodymeniophycidae</taxon>
        <taxon>Gigartinales</taxon>
        <taxon>Gigartinaceae</taxon>
        <taxon>Chondrus</taxon>
    </lineage>
</organism>